<dbReference type="EMBL" id="RCMI01001059">
    <property type="protein sequence ID" value="KAG2891553.1"/>
    <property type="molecule type" value="Genomic_DNA"/>
</dbReference>
<dbReference type="Proteomes" id="UP000760860">
    <property type="component" value="Unassembled WGS sequence"/>
</dbReference>
<name>A0A8T1HAI6_9STRA</name>
<reference evidence="2" key="1">
    <citation type="submission" date="2018-05" db="EMBL/GenBank/DDBJ databases">
        <title>Effector identification in a new, highly contiguous assembly of the strawberry crown rot pathogen Phytophthora cactorum.</title>
        <authorList>
            <person name="Armitage A.D."/>
            <person name="Nellist C.F."/>
            <person name="Bates H."/>
            <person name="Vickerstaff R.J."/>
            <person name="Harrison R.J."/>
        </authorList>
    </citation>
    <scope>NUCLEOTIDE SEQUENCE</scope>
    <source>
        <strain evidence="1">4032</strain>
        <strain evidence="2">P421</strain>
    </source>
</reference>
<sequence length="54" mass="6378">MARRRMMGTNTRTRKREFVFAQQVIQCELGKPKQQIKSKKGSTAMVMLVTYNWL</sequence>
<dbReference type="AlphaFoldDB" id="A0A8T1HAI6"/>
<evidence type="ECO:0000313" key="1">
    <source>
        <dbReference type="EMBL" id="KAG2891553.1"/>
    </source>
</evidence>
<evidence type="ECO:0000313" key="2">
    <source>
        <dbReference type="EMBL" id="KAG3209181.1"/>
    </source>
</evidence>
<organism evidence="2 3">
    <name type="scientific">Phytophthora cactorum</name>
    <dbReference type="NCBI Taxonomy" id="29920"/>
    <lineage>
        <taxon>Eukaryota</taxon>
        <taxon>Sar</taxon>
        <taxon>Stramenopiles</taxon>
        <taxon>Oomycota</taxon>
        <taxon>Peronosporomycetes</taxon>
        <taxon>Peronosporales</taxon>
        <taxon>Peronosporaceae</taxon>
        <taxon>Phytophthora</taxon>
    </lineage>
</organism>
<proteinExistence type="predicted"/>
<protein>
    <submittedName>
        <fullName evidence="2">Uncharacterized protein</fullName>
    </submittedName>
</protein>
<evidence type="ECO:0000313" key="3">
    <source>
        <dbReference type="Proteomes" id="UP000760860"/>
    </source>
</evidence>
<accession>A0A8T1HAI6</accession>
<gene>
    <name evidence="1" type="ORF">PC115_g19154</name>
    <name evidence="2" type="ORF">PC129_g19794</name>
</gene>
<dbReference type="EMBL" id="RCMV01001314">
    <property type="protein sequence ID" value="KAG3209181.1"/>
    <property type="molecule type" value="Genomic_DNA"/>
</dbReference>
<dbReference type="Proteomes" id="UP000774804">
    <property type="component" value="Unassembled WGS sequence"/>
</dbReference>
<comment type="caution">
    <text evidence="2">The sequence shown here is derived from an EMBL/GenBank/DDBJ whole genome shotgun (WGS) entry which is preliminary data.</text>
</comment>